<accession>A0ABZ1TG08</accession>
<keyword evidence="1" id="KW-0732">Signal</keyword>
<dbReference type="EMBL" id="CP108090">
    <property type="protein sequence ID" value="WUQ14006.1"/>
    <property type="molecule type" value="Genomic_DNA"/>
</dbReference>
<gene>
    <name evidence="2" type="ORF">OG517_22700</name>
</gene>
<reference evidence="2" key="1">
    <citation type="submission" date="2022-10" db="EMBL/GenBank/DDBJ databases">
        <title>The complete genomes of actinobacterial strains from the NBC collection.</title>
        <authorList>
            <person name="Joergensen T.S."/>
            <person name="Alvarez Arevalo M."/>
            <person name="Sterndorff E.B."/>
            <person name="Faurdal D."/>
            <person name="Vuksanovic O."/>
            <person name="Mourched A.-S."/>
            <person name="Charusanti P."/>
            <person name="Shaw S."/>
            <person name="Blin K."/>
            <person name="Weber T."/>
        </authorList>
    </citation>
    <scope>NUCLEOTIDE SEQUENCE</scope>
    <source>
        <strain evidence="2">NBC_00248</strain>
    </source>
</reference>
<name>A0ABZ1TG08_STRVG</name>
<protein>
    <submittedName>
        <fullName evidence="2">Uncharacterized protein</fullName>
    </submittedName>
</protein>
<feature type="chain" id="PRO_5047353300" evidence="1">
    <location>
        <begin position="31"/>
        <end position="71"/>
    </location>
</feature>
<dbReference type="RefSeq" id="WP_328962835.1">
    <property type="nucleotide sequence ID" value="NZ_CP108090.1"/>
</dbReference>
<evidence type="ECO:0000313" key="3">
    <source>
        <dbReference type="Proteomes" id="UP001432039"/>
    </source>
</evidence>
<keyword evidence="3" id="KW-1185">Reference proteome</keyword>
<evidence type="ECO:0000313" key="2">
    <source>
        <dbReference type="EMBL" id="WUQ14006.1"/>
    </source>
</evidence>
<sequence length="71" mass="7304">MSTLATRIAKTAAAAVIAVGALGVAHSFTAGEPVESRRSSVSAFDFGSVTISLDPSDPRDKSDITDVTWGH</sequence>
<feature type="signal peptide" evidence="1">
    <location>
        <begin position="1"/>
        <end position="30"/>
    </location>
</feature>
<dbReference type="Proteomes" id="UP001432039">
    <property type="component" value="Chromosome"/>
</dbReference>
<organism evidence="2 3">
    <name type="scientific">Streptomyces virginiae</name>
    <name type="common">Streptomyces cinnamonensis</name>
    <dbReference type="NCBI Taxonomy" id="1961"/>
    <lineage>
        <taxon>Bacteria</taxon>
        <taxon>Bacillati</taxon>
        <taxon>Actinomycetota</taxon>
        <taxon>Actinomycetes</taxon>
        <taxon>Kitasatosporales</taxon>
        <taxon>Streptomycetaceae</taxon>
        <taxon>Streptomyces</taxon>
    </lineage>
</organism>
<evidence type="ECO:0000256" key="1">
    <source>
        <dbReference type="SAM" id="SignalP"/>
    </source>
</evidence>
<proteinExistence type="predicted"/>